<keyword evidence="1" id="KW-0963">Cytoplasm</keyword>
<dbReference type="RefSeq" id="WP_076144131.1">
    <property type="nucleotide sequence ID" value="NZ_LWLN01000001.1"/>
</dbReference>
<gene>
    <name evidence="3" type="ORF">A6E15_04460</name>
</gene>
<comment type="subcellular location">
    <subcellularLocation>
        <location evidence="1">Cytoplasm</location>
    </subcellularLocation>
</comment>
<name>A0A1S8AUD9_9EURY</name>
<dbReference type="OrthoDB" id="7738at2157"/>
<evidence type="ECO:0000259" key="2">
    <source>
        <dbReference type="Pfam" id="PF01895"/>
    </source>
</evidence>
<protein>
    <recommendedName>
        <fullName evidence="1">Phosphate-specific transport system accessory protein PhoU</fullName>
    </recommendedName>
</protein>
<dbReference type="PANTHER" id="PTHR42930:SF3">
    <property type="entry name" value="PHOSPHATE-SPECIFIC TRANSPORT SYSTEM ACCESSORY PROTEIN PHOU"/>
    <property type="match status" value="1"/>
</dbReference>
<dbReference type="InterPro" id="IPR026022">
    <property type="entry name" value="PhoU_dom"/>
</dbReference>
<dbReference type="AlphaFoldDB" id="A0A1S8AUD9"/>
<proteinExistence type="inferred from homology"/>
<dbReference type="Proteomes" id="UP000189370">
    <property type="component" value="Unassembled WGS sequence"/>
</dbReference>
<comment type="similarity">
    <text evidence="1">Belongs to the PhoU family.</text>
</comment>
<dbReference type="InterPro" id="IPR038078">
    <property type="entry name" value="PhoU-like_sf"/>
</dbReference>
<comment type="subunit">
    <text evidence="1">Homodimer.</text>
</comment>
<feature type="domain" description="PhoU" evidence="2">
    <location>
        <begin position="121"/>
        <end position="226"/>
    </location>
</feature>
<keyword evidence="1" id="KW-0592">Phosphate transport</keyword>
<keyword evidence="4" id="KW-1185">Reference proteome</keyword>
<evidence type="ECO:0000313" key="4">
    <source>
        <dbReference type="Proteomes" id="UP000189370"/>
    </source>
</evidence>
<dbReference type="PIRSF" id="PIRSF003107">
    <property type="entry name" value="PhoU"/>
    <property type="match status" value="1"/>
</dbReference>
<dbReference type="SUPFAM" id="SSF109755">
    <property type="entry name" value="PhoU-like"/>
    <property type="match status" value="1"/>
</dbReference>
<dbReference type="PANTHER" id="PTHR42930">
    <property type="entry name" value="PHOSPHATE-SPECIFIC TRANSPORT SYSTEM ACCESSORY PROTEIN PHOU"/>
    <property type="match status" value="1"/>
</dbReference>
<dbReference type="GO" id="GO:0006817">
    <property type="term" value="P:phosphate ion transport"/>
    <property type="evidence" value="ECO:0007669"/>
    <property type="project" value="UniProtKB-KW"/>
</dbReference>
<sequence>MTREDYRYRLERLRETVVAMGDLVREQFADGCSALFTGDRDLASDVIARDRVVNDRSLEIERECLDLLALYQPVAGDLRIVVAAFKIVTDLERVGDLATNLAEYTRDATVSDPTLPDVDFERIAALALEQLEAAIEAFFDEDPAACRAVADRDDELDRRCEAVTERVGRRLIELRLDADGRVGDRSLGAEIDRRSLGPLLADVSRTLVIVRDIERVGDHAVNVAARTLYALESDASLLA</sequence>
<organism evidence="3 4">
    <name type="scientific">Natrinema saccharevitans</name>
    <dbReference type="NCBI Taxonomy" id="301967"/>
    <lineage>
        <taxon>Archaea</taxon>
        <taxon>Methanobacteriati</taxon>
        <taxon>Methanobacteriota</taxon>
        <taxon>Stenosarchaea group</taxon>
        <taxon>Halobacteria</taxon>
        <taxon>Halobacteriales</taxon>
        <taxon>Natrialbaceae</taxon>
        <taxon>Natrinema</taxon>
    </lineage>
</organism>
<keyword evidence="1" id="KW-0813">Transport</keyword>
<dbReference type="Pfam" id="PF01895">
    <property type="entry name" value="PhoU"/>
    <property type="match status" value="2"/>
</dbReference>
<reference evidence="4" key="1">
    <citation type="submission" date="2016-04" db="EMBL/GenBank/DDBJ databases">
        <authorList>
            <person name="Chen S.-C."/>
            <person name="Lai M.-C."/>
        </authorList>
    </citation>
    <scope>NUCLEOTIDE SEQUENCE [LARGE SCALE GENOMIC DNA]</scope>
    <source>
        <strain evidence="4">AB14</strain>
    </source>
</reference>
<comment type="caution">
    <text evidence="3">The sequence shown here is derived from an EMBL/GenBank/DDBJ whole genome shotgun (WGS) entry which is preliminary data.</text>
</comment>
<evidence type="ECO:0000313" key="3">
    <source>
        <dbReference type="EMBL" id="OLZ40282.1"/>
    </source>
</evidence>
<dbReference type="EMBL" id="LWLN01000001">
    <property type="protein sequence ID" value="OLZ40282.1"/>
    <property type="molecule type" value="Genomic_DNA"/>
</dbReference>
<comment type="function">
    <text evidence="1">Plays a role in the regulation of phosphate uptake.</text>
</comment>
<dbReference type="Gene3D" id="1.20.58.220">
    <property type="entry name" value="Phosphate transport system protein phou homolog 2, domain 2"/>
    <property type="match status" value="1"/>
</dbReference>
<accession>A0A1S8AUD9</accession>
<dbReference type="GO" id="GO:0005737">
    <property type="term" value="C:cytoplasm"/>
    <property type="evidence" value="ECO:0007669"/>
    <property type="project" value="UniProtKB-SubCell"/>
</dbReference>
<dbReference type="InterPro" id="IPR028366">
    <property type="entry name" value="PhoU"/>
</dbReference>
<dbReference type="STRING" id="301967.A6E15_04460"/>
<dbReference type="GO" id="GO:0045936">
    <property type="term" value="P:negative regulation of phosphate metabolic process"/>
    <property type="evidence" value="ECO:0007669"/>
    <property type="project" value="InterPro"/>
</dbReference>
<feature type="domain" description="PhoU" evidence="2">
    <location>
        <begin position="19"/>
        <end position="104"/>
    </location>
</feature>
<evidence type="ECO:0000256" key="1">
    <source>
        <dbReference type="PIRNR" id="PIRNR003107"/>
    </source>
</evidence>
<dbReference type="GO" id="GO:0030643">
    <property type="term" value="P:intracellular phosphate ion homeostasis"/>
    <property type="evidence" value="ECO:0007669"/>
    <property type="project" value="InterPro"/>
</dbReference>